<dbReference type="InterPro" id="IPR013656">
    <property type="entry name" value="PAS_4"/>
</dbReference>
<dbReference type="Gene3D" id="3.30.450.40">
    <property type="match status" value="1"/>
</dbReference>
<dbReference type="InterPro" id="IPR000014">
    <property type="entry name" value="PAS"/>
</dbReference>
<comment type="subcellular location">
    <subcellularLocation>
        <location evidence="2">Membrane</location>
    </subcellularLocation>
</comment>
<dbReference type="GO" id="GO:0016020">
    <property type="term" value="C:membrane"/>
    <property type="evidence" value="ECO:0007669"/>
    <property type="project" value="UniProtKB-SubCell"/>
</dbReference>
<sequence length="794" mass="87866">MRTRIIDSVPEVLFAIAADGTLVYLNPAWARLTGFAVQDSIGRNYLDFIWHEDREASRDRFAVVLAGDTPDYRHDVRIGRRDGGFRWVTVHVTVERHSGGQVSGTCGSMVDITDRKLMETLAHGEHSVLEAIVGGVPLEAVLDRICRLCEEVLEHSRCSILQLDPDGVHARIAAAPGLPPGYAATVGTIAIGPSVGSCGAAMATLKPVIVADIAGDPLWDGFREHALTHGLKACWSFPIMAEGTVYGAFGIYYGMVHAPAEGDLQVASRLAKLAAVAILRRRNDEAMRRSEQRFRDFTEVASDWLWETDAEFRMTYVSGRVQDTLGIPPAEMLGRRLSEALLQDAGSPKWLRHLDDLRSSRRIKDFEFSYRRPDGVERCFVVNGMPVLGEDGKVVGYRGTGSDVTAEREATDALRNRKRQLSEAQRITRTGDWLWNIGRNTVEWSDEIYRIFGVSPDAYDPTLDTAFSFVHREDRQTVVDTLTRSVTEKTGGILEYRICRPDGDERHIRAEWLCGLDAGGEVRDVFGVCQDISERKQAEEVLRTAKNKAEAASRAKSEFLASMSHELRTPLNAILGFSEILKEQILGPLSERYRDYAGDIHRSGQHLLDLISDLLNMARIEARQVEFNEEKVPLAEVMDEALRLTRLSPGETRHAVELSLPEPMPALLADRRGLKQVLINLLGNAAKFTPDGGRIGVSAGLRDGFLEIAIADTGIGVPKDRIPDLGKPFMRVENVMSQRYQGSGMGLFISKALIERHGGSMRIESAPGEGTTVTMLIPASRVISAWGIPEEPLH</sequence>
<dbReference type="PROSITE" id="PS50112">
    <property type="entry name" value="PAS"/>
    <property type="match status" value="2"/>
</dbReference>
<dbReference type="EMBL" id="BJYZ01000003">
    <property type="protein sequence ID" value="GEO36631.1"/>
    <property type="molecule type" value="Genomic_DNA"/>
</dbReference>
<feature type="domain" description="PAC" evidence="13">
    <location>
        <begin position="364"/>
        <end position="416"/>
    </location>
</feature>
<dbReference type="GO" id="GO:0005524">
    <property type="term" value="F:ATP binding"/>
    <property type="evidence" value="ECO:0007669"/>
    <property type="project" value="UniProtKB-KW"/>
</dbReference>
<dbReference type="Pfam" id="PF08447">
    <property type="entry name" value="PAS_3"/>
    <property type="match status" value="1"/>
</dbReference>
<accession>A0A512DJI9</accession>
<dbReference type="InterPro" id="IPR005467">
    <property type="entry name" value="His_kinase_dom"/>
</dbReference>
<keyword evidence="9" id="KW-0902">Two-component regulatory system</keyword>
<dbReference type="SMART" id="SM00086">
    <property type="entry name" value="PAC"/>
    <property type="match status" value="3"/>
</dbReference>
<dbReference type="InterPro" id="IPR003661">
    <property type="entry name" value="HisK_dim/P_dom"/>
</dbReference>
<keyword evidence="6" id="KW-0547">Nucleotide-binding</keyword>
<feature type="domain" description="PAS" evidence="12">
    <location>
        <begin position="1"/>
        <end position="68"/>
    </location>
</feature>
<dbReference type="InterPro" id="IPR003018">
    <property type="entry name" value="GAF"/>
</dbReference>
<dbReference type="InterPro" id="IPR029016">
    <property type="entry name" value="GAF-like_dom_sf"/>
</dbReference>
<evidence type="ECO:0000256" key="2">
    <source>
        <dbReference type="ARBA" id="ARBA00004370"/>
    </source>
</evidence>
<comment type="caution">
    <text evidence="14">The sequence shown here is derived from an EMBL/GenBank/DDBJ whole genome shotgun (WGS) entry which is preliminary data.</text>
</comment>
<dbReference type="SMART" id="SM00065">
    <property type="entry name" value="GAF"/>
    <property type="match status" value="1"/>
</dbReference>
<evidence type="ECO:0000256" key="9">
    <source>
        <dbReference type="ARBA" id="ARBA00023012"/>
    </source>
</evidence>
<dbReference type="GO" id="GO:0000155">
    <property type="term" value="F:phosphorelay sensor kinase activity"/>
    <property type="evidence" value="ECO:0007669"/>
    <property type="project" value="InterPro"/>
</dbReference>
<keyword evidence="4" id="KW-0597">Phosphoprotein</keyword>
<gene>
    <name evidence="14" type="ORF">SAE02_07790</name>
</gene>
<keyword evidence="7" id="KW-0418">Kinase</keyword>
<dbReference type="SMART" id="SM00388">
    <property type="entry name" value="HisKA"/>
    <property type="match status" value="1"/>
</dbReference>
<dbReference type="OrthoDB" id="8477115at2"/>
<dbReference type="InterPro" id="IPR003594">
    <property type="entry name" value="HATPase_dom"/>
</dbReference>
<evidence type="ECO:0000259" key="12">
    <source>
        <dbReference type="PROSITE" id="PS50112"/>
    </source>
</evidence>
<feature type="domain" description="PAC" evidence="13">
    <location>
        <begin position="72"/>
        <end position="124"/>
    </location>
</feature>
<evidence type="ECO:0000256" key="7">
    <source>
        <dbReference type="ARBA" id="ARBA00022777"/>
    </source>
</evidence>
<dbReference type="InterPro" id="IPR035965">
    <property type="entry name" value="PAS-like_dom_sf"/>
</dbReference>
<evidence type="ECO:0000313" key="15">
    <source>
        <dbReference type="Proteomes" id="UP000321523"/>
    </source>
</evidence>
<dbReference type="Pfam" id="PF02518">
    <property type="entry name" value="HATPase_c"/>
    <property type="match status" value="1"/>
</dbReference>
<keyword evidence="8" id="KW-0067">ATP-binding</keyword>
<dbReference type="PANTHER" id="PTHR43304:SF1">
    <property type="entry name" value="PAC DOMAIN-CONTAINING PROTEIN"/>
    <property type="match status" value="1"/>
</dbReference>
<evidence type="ECO:0000256" key="5">
    <source>
        <dbReference type="ARBA" id="ARBA00022679"/>
    </source>
</evidence>
<dbReference type="InterPro" id="IPR013655">
    <property type="entry name" value="PAS_fold_3"/>
</dbReference>
<dbReference type="InterPro" id="IPR000700">
    <property type="entry name" value="PAS-assoc_C"/>
</dbReference>
<comment type="catalytic activity">
    <reaction evidence="1">
        <text>ATP + protein L-histidine = ADP + protein N-phospho-L-histidine.</text>
        <dbReference type="EC" id="2.7.13.3"/>
    </reaction>
</comment>
<dbReference type="SUPFAM" id="SSF55874">
    <property type="entry name" value="ATPase domain of HSP90 chaperone/DNA topoisomerase II/histidine kinase"/>
    <property type="match status" value="1"/>
</dbReference>
<dbReference type="CDD" id="cd00130">
    <property type="entry name" value="PAS"/>
    <property type="match status" value="3"/>
</dbReference>
<dbReference type="InterPro" id="IPR052162">
    <property type="entry name" value="Sensor_kinase/Photoreceptor"/>
</dbReference>
<dbReference type="InterPro" id="IPR013767">
    <property type="entry name" value="PAS_fold"/>
</dbReference>
<dbReference type="Pfam" id="PF13185">
    <property type="entry name" value="GAF_2"/>
    <property type="match status" value="1"/>
</dbReference>
<evidence type="ECO:0000259" key="11">
    <source>
        <dbReference type="PROSITE" id="PS50109"/>
    </source>
</evidence>
<dbReference type="NCBIfam" id="TIGR00229">
    <property type="entry name" value="sensory_box"/>
    <property type="match status" value="3"/>
</dbReference>
<dbReference type="Proteomes" id="UP000321523">
    <property type="component" value="Unassembled WGS sequence"/>
</dbReference>
<evidence type="ECO:0000256" key="8">
    <source>
        <dbReference type="ARBA" id="ARBA00022840"/>
    </source>
</evidence>
<dbReference type="PROSITE" id="PS50109">
    <property type="entry name" value="HIS_KIN"/>
    <property type="match status" value="1"/>
</dbReference>
<name>A0A512DJI9_9PROT</name>
<evidence type="ECO:0000313" key="14">
    <source>
        <dbReference type="EMBL" id="GEO36631.1"/>
    </source>
</evidence>
<protein>
    <recommendedName>
        <fullName evidence="3">histidine kinase</fullName>
        <ecNumber evidence="3">2.7.13.3</ecNumber>
    </recommendedName>
</protein>
<dbReference type="Gene3D" id="3.30.565.10">
    <property type="entry name" value="Histidine kinase-like ATPase, C-terminal domain"/>
    <property type="match status" value="1"/>
</dbReference>
<reference evidence="14 15" key="1">
    <citation type="submission" date="2019-07" db="EMBL/GenBank/DDBJ databases">
        <title>Whole genome shotgun sequence of Skermanella aerolata NBRC 106429.</title>
        <authorList>
            <person name="Hosoyama A."/>
            <person name="Uohara A."/>
            <person name="Ohji S."/>
            <person name="Ichikawa N."/>
        </authorList>
    </citation>
    <scope>NUCLEOTIDE SEQUENCE [LARGE SCALE GENOMIC DNA]</scope>
    <source>
        <strain evidence="14 15">NBRC 106429</strain>
    </source>
</reference>
<dbReference type="Gene3D" id="1.10.287.130">
    <property type="match status" value="1"/>
</dbReference>
<keyword evidence="10" id="KW-0472">Membrane</keyword>
<dbReference type="SUPFAM" id="SSF55785">
    <property type="entry name" value="PYP-like sensor domain (PAS domain)"/>
    <property type="match status" value="3"/>
</dbReference>
<dbReference type="Pfam" id="PF00989">
    <property type="entry name" value="PAS"/>
    <property type="match status" value="1"/>
</dbReference>
<dbReference type="Pfam" id="PF00512">
    <property type="entry name" value="HisKA"/>
    <property type="match status" value="1"/>
</dbReference>
<dbReference type="Pfam" id="PF08448">
    <property type="entry name" value="PAS_4"/>
    <property type="match status" value="1"/>
</dbReference>
<dbReference type="InterPro" id="IPR001610">
    <property type="entry name" value="PAC"/>
</dbReference>
<dbReference type="CDD" id="cd16922">
    <property type="entry name" value="HATPase_EvgS-ArcB-TorS-like"/>
    <property type="match status" value="1"/>
</dbReference>
<dbReference type="SMART" id="SM00091">
    <property type="entry name" value="PAS"/>
    <property type="match status" value="3"/>
</dbReference>
<feature type="domain" description="PAS" evidence="12">
    <location>
        <begin position="290"/>
        <end position="335"/>
    </location>
</feature>
<dbReference type="Gene3D" id="3.30.450.20">
    <property type="entry name" value="PAS domain"/>
    <property type="match status" value="3"/>
</dbReference>
<dbReference type="PROSITE" id="PS50113">
    <property type="entry name" value="PAC"/>
    <property type="match status" value="3"/>
</dbReference>
<dbReference type="InterPro" id="IPR036890">
    <property type="entry name" value="HATPase_C_sf"/>
</dbReference>
<evidence type="ECO:0000259" key="13">
    <source>
        <dbReference type="PROSITE" id="PS50113"/>
    </source>
</evidence>
<dbReference type="EC" id="2.7.13.3" evidence="3"/>
<evidence type="ECO:0000256" key="1">
    <source>
        <dbReference type="ARBA" id="ARBA00000085"/>
    </source>
</evidence>
<dbReference type="SMART" id="SM00387">
    <property type="entry name" value="HATPase_c"/>
    <property type="match status" value="1"/>
</dbReference>
<keyword evidence="15" id="KW-1185">Reference proteome</keyword>
<dbReference type="PANTHER" id="PTHR43304">
    <property type="entry name" value="PHYTOCHROME-LIKE PROTEIN CPH1"/>
    <property type="match status" value="1"/>
</dbReference>
<dbReference type="GO" id="GO:0006355">
    <property type="term" value="P:regulation of DNA-templated transcription"/>
    <property type="evidence" value="ECO:0007669"/>
    <property type="project" value="InterPro"/>
</dbReference>
<evidence type="ECO:0000256" key="4">
    <source>
        <dbReference type="ARBA" id="ARBA00022553"/>
    </source>
</evidence>
<dbReference type="FunFam" id="1.10.287.130:FF:000038">
    <property type="entry name" value="Sensory transduction histidine kinase"/>
    <property type="match status" value="1"/>
</dbReference>
<dbReference type="PRINTS" id="PR00344">
    <property type="entry name" value="BCTRLSENSOR"/>
</dbReference>
<feature type="domain" description="Histidine kinase" evidence="11">
    <location>
        <begin position="562"/>
        <end position="781"/>
    </location>
</feature>
<evidence type="ECO:0000256" key="3">
    <source>
        <dbReference type="ARBA" id="ARBA00012438"/>
    </source>
</evidence>
<dbReference type="SUPFAM" id="SSF55781">
    <property type="entry name" value="GAF domain-like"/>
    <property type="match status" value="1"/>
</dbReference>
<organism evidence="14 15">
    <name type="scientific">Skermanella aerolata</name>
    <dbReference type="NCBI Taxonomy" id="393310"/>
    <lineage>
        <taxon>Bacteria</taxon>
        <taxon>Pseudomonadati</taxon>
        <taxon>Pseudomonadota</taxon>
        <taxon>Alphaproteobacteria</taxon>
        <taxon>Rhodospirillales</taxon>
        <taxon>Azospirillaceae</taxon>
        <taxon>Skermanella</taxon>
    </lineage>
</organism>
<evidence type="ECO:0000256" key="6">
    <source>
        <dbReference type="ARBA" id="ARBA00022741"/>
    </source>
</evidence>
<dbReference type="SUPFAM" id="SSF47384">
    <property type="entry name" value="Homodimeric domain of signal transducing histidine kinase"/>
    <property type="match status" value="1"/>
</dbReference>
<dbReference type="Gene3D" id="2.10.70.100">
    <property type="match status" value="1"/>
</dbReference>
<dbReference type="AlphaFoldDB" id="A0A512DJI9"/>
<feature type="domain" description="PAC" evidence="13">
    <location>
        <begin position="492"/>
        <end position="544"/>
    </location>
</feature>
<dbReference type="CDD" id="cd00082">
    <property type="entry name" value="HisKA"/>
    <property type="match status" value="1"/>
</dbReference>
<dbReference type="InterPro" id="IPR036097">
    <property type="entry name" value="HisK_dim/P_sf"/>
</dbReference>
<dbReference type="RefSeq" id="WP_147040107.1">
    <property type="nucleotide sequence ID" value="NZ_BJYZ01000003.1"/>
</dbReference>
<keyword evidence="5" id="KW-0808">Transferase</keyword>
<evidence type="ECO:0000256" key="10">
    <source>
        <dbReference type="ARBA" id="ARBA00023136"/>
    </source>
</evidence>
<dbReference type="InterPro" id="IPR004358">
    <property type="entry name" value="Sig_transdc_His_kin-like_C"/>
</dbReference>
<proteinExistence type="predicted"/>